<dbReference type="EMBL" id="CAXAMN010021660">
    <property type="protein sequence ID" value="CAK9061957.1"/>
    <property type="molecule type" value="Genomic_DNA"/>
</dbReference>
<organism evidence="2 3">
    <name type="scientific">Durusdinium trenchii</name>
    <dbReference type="NCBI Taxonomy" id="1381693"/>
    <lineage>
        <taxon>Eukaryota</taxon>
        <taxon>Sar</taxon>
        <taxon>Alveolata</taxon>
        <taxon>Dinophyceae</taxon>
        <taxon>Suessiales</taxon>
        <taxon>Symbiodiniaceae</taxon>
        <taxon>Durusdinium</taxon>
    </lineage>
</organism>
<dbReference type="InterPro" id="IPR036383">
    <property type="entry name" value="TSP1_rpt_sf"/>
</dbReference>
<dbReference type="Proteomes" id="UP001642484">
    <property type="component" value="Unassembled WGS sequence"/>
</dbReference>
<evidence type="ECO:0000313" key="3">
    <source>
        <dbReference type="Proteomes" id="UP001642484"/>
    </source>
</evidence>
<name>A0ABP0NFQ2_9DINO</name>
<sequence>MAMRYLMCLVVFGAGLVWDCAGSVCQKPRLPLRGISLLQALSKNKSSNSSLTSPNASVVDDAMNIAETVGNVTEDSLSSSVNETGAAAPIQNLSAPTVGVNYSDIAADEKEETPPQPPYSTKNDSKVVKVHPIDGASPLPEPQPPNITSEMRDCIMSDWSSWSECLTDTANGYAGSHQVRDRSIVQPYLPGGRLCEPTLESRNCLLISAANTLVNLGE</sequence>
<comment type="caution">
    <text evidence="2">The sequence shown here is derived from an EMBL/GenBank/DDBJ whole genome shotgun (WGS) entry which is preliminary data.</text>
</comment>
<accession>A0ABP0NFQ2</accession>
<gene>
    <name evidence="2" type="ORF">CCMP2556_LOCUS30479</name>
</gene>
<dbReference type="Gene3D" id="2.20.100.10">
    <property type="entry name" value="Thrombospondin type-1 (TSP1) repeat"/>
    <property type="match status" value="1"/>
</dbReference>
<keyword evidence="3" id="KW-1185">Reference proteome</keyword>
<evidence type="ECO:0000256" key="1">
    <source>
        <dbReference type="SAM" id="SignalP"/>
    </source>
</evidence>
<reference evidence="2 3" key="1">
    <citation type="submission" date="2024-02" db="EMBL/GenBank/DDBJ databases">
        <authorList>
            <person name="Chen Y."/>
            <person name="Shah S."/>
            <person name="Dougan E. K."/>
            <person name="Thang M."/>
            <person name="Chan C."/>
        </authorList>
    </citation>
    <scope>NUCLEOTIDE SEQUENCE [LARGE SCALE GENOMIC DNA]</scope>
</reference>
<dbReference type="SUPFAM" id="SSF82895">
    <property type="entry name" value="TSP-1 type 1 repeat"/>
    <property type="match status" value="1"/>
</dbReference>
<feature type="signal peptide" evidence="1">
    <location>
        <begin position="1"/>
        <end position="22"/>
    </location>
</feature>
<feature type="chain" id="PRO_5047396549" evidence="1">
    <location>
        <begin position="23"/>
        <end position="218"/>
    </location>
</feature>
<protein>
    <submittedName>
        <fullName evidence="2">Uncharacterized protein</fullName>
    </submittedName>
</protein>
<evidence type="ECO:0000313" key="2">
    <source>
        <dbReference type="EMBL" id="CAK9061957.1"/>
    </source>
</evidence>
<proteinExistence type="predicted"/>
<keyword evidence="1" id="KW-0732">Signal</keyword>